<dbReference type="EMBL" id="CP042913">
    <property type="protein sequence ID" value="QEG37148.1"/>
    <property type="molecule type" value="Genomic_DNA"/>
</dbReference>
<keyword evidence="2" id="KW-1003">Cell membrane</keyword>
<dbReference type="Pfam" id="PF23357">
    <property type="entry name" value="DUF7088"/>
    <property type="match status" value="1"/>
</dbReference>
<evidence type="ECO:0000256" key="3">
    <source>
        <dbReference type="ARBA" id="ARBA00022692"/>
    </source>
</evidence>
<evidence type="ECO:0000256" key="1">
    <source>
        <dbReference type="ARBA" id="ARBA00004651"/>
    </source>
</evidence>
<dbReference type="OrthoDB" id="9794512at2"/>
<gene>
    <name evidence="12" type="ORF">Pr1d_44880</name>
</gene>
<keyword evidence="6" id="KW-0175">Coiled coil</keyword>
<evidence type="ECO:0000256" key="2">
    <source>
        <dbReference type="ARBA" id="ARBA00022475"/>
    </source>
</evidence>
<evidence type="ECO:0000256" key="5">
    <source>
        <dbReference type="ARBA" id="ARBA00023136"/>
    </source>
</evidence>
<dbReference type="InterPro" id="IPR019196">
    <property type="entry name" value="ABC_transp_unknown"/>
</dbReference>
<evidence type="ECO:0000313" key="12">
    <source>
        <dbReference type="EMBL" id="QEG37148.1"/>
    </source>
</evidence>
<evidence type="ECO:0000313" key="13">
    <source>
        <dbReference type="Proteomes" id="UP000323917"/>
    </source>
</evidence>
<proteinExistence type="predicted"/>
<comment type="subcellular location">
    <subcellularLocation>
        <location evidence="1">Cell membrane</location>
        <topology evidence="1">Multi-pass membrane protein</topology>
    </subcellularLocation>
</comment>
<evidence type="ECO:0000259" key="9">
    <source>
        <dbReference type="Pfam" id="PF09822"/>
    </source>
</evidence>
<keyword evidence="13" id="KW-1185">Reference proteome</keyword>
<keyword evidence="3 8" id="KW-0812">Transmembrane</keyword>
<feature type="transmembrane region" description="Helical" evidence="8">
    <location>
        <begin position="102"/>
        <end position="128"/>
    </location>
</feature>
<feature type="transmembrane region" description="Helical" evidence="8">
    <location>
        <begin position="213"/>
        <end position="234"/>
    </location>
</feature>
<feature type="transmembrane region" description="Helical" evidence="8">
    <location>
        <begin position="255"/>
        <end position="273"/>
    </location>
</feature>
<dbReference type="InterPro" id="IPR051449">
    <property type="entry name" value="ABC-2_transporter_component"/>
</dbReference>
<dbReference type="RefSeq" id="WP_148075424.1">
    <property type="nucleotide sequence ID" value="NZ_CP042913.1"/>
</dbReference>
<feature type="transmembrane region" description="Helical" evidence="8">
    <location>
        <begin position="140"/>
        <end position="160"/>
    </location>
</feature>
<feature type="transmembrane region" description="Helical" evidence="8">
    <location>
        <begin position="58"/>
        <end position="76"/>
    </location>
</feature>
<dbReference type="GO" id="GO:0140359">
    <property type="term" value="F:ABC-type transporter activity"/>
    <property type="evidence" value="ECO:0007669"/>
    <property type="project" value="InterPro"/>
</dbReference>
<evidence type="ECO:0000256" key="6">
    <source>
        <dbReference type="SAM" id="Coils"/>
    </source>
</evidence>
<evidence type="ECO:0000256" key="8">
    <source>
        <dbReference type="SAM" id="Phobius"/>
    </source>
</evidence>
<evidence type="ECO:0000256" key="7">
    <source>
        <dbReference type="SAM" id="MobiDB-lite"/>
    </source>
</evidence>
<dbReference type="InterPro" id="IPR055396">
    <property type="entry name" value="DUF7088"/>
</dbReference>
<name>A0A5B9QDV9_9BACT</name>
<dbReference type="Proteomes" id="UP000323917">
    <property type="component" value="Chromosome"/>
</dbReference>
<dbReference type="Pfam" id="PF12698">
    <property type="entry name" value="ABC2_membrane_3"/>
    <property type="match status" value="1"/>
</dbReference>
<keyword evidence="5 8" id="KW-0472">Membrane</keyword>
<evidence type="ECO:0000256" key="4">
    <source>
        <dbReference type="ARBA" id="ARBA00022989"/>
    </source>
</evidence>
<feature type="domain" description="DUF7088" evidence="11">
    <location>
        <begin position="287"/>
        <end position="395"/>
    </location>
</feature>
<dbReference type="KEGG" id="bgok:Pr1d_44880"/>
<organism evidence="12 13">
    <name type="scientific">Bythopirellula goksoeyrii</name>
    <dbReference type="NCBI Taxonomy" id="1400387"/>
    <lineage>
        <taxon>Bacteria</taxon>
        <taxon>Pseudomonadati</taxon>
        <taxon>Planctomycetota</taxon>
        <taxon>Planctomycetia</taxon>
        <taxon>Pirellulales</taxon>
        <taxon>Lacipirellulaceae</taxon>
        <taxon>Bythopirellula</taxon>
    </lineage>
</organism>
<feature type="coiled-coil region" evidence="6">
    <location>
        <begin position="803"/>
        <end position="830"/>
    </location>
</feature>
<dbReference type="Pfam" id="PF09822">
    <property type="entry name" value="ABC_transp_aux"/>
    <property type="match status" value="1"/>
</dbReference>
<evidence type="ECO:0000259" key="10">
    <source>
        <dbReference type="Pfam" id="PF12698"/>
    </source>
</evidence>
<sequence>MNWNVLKSIFKRDFVSYFSNPTGYAFICVFVVLSSLATFWPPEFFSSNLANLDQLSRWLPFIMLVFIPAITMSIWAEERRQGTDELLLTSPASDFDVVLGKYLAGVAIFTVSLLFSAFSIFLVFKWGLGDPDGGLFVSTYIGYWFIGLAMIAIGMVASFLTQNLTVGFILGTLFNMPLALFGVSDWFIKNPAIAQTVRQWGALERFKDFERGVISLGGATYFIMLAVVMLYICMVLIGRRHWSSQEDGNSLVGHYAIRALALLAVAIGLTQLANNRNFLRADVSSAQLSSLSPDTVEHIKEIKDDPEANTIQIDAYVSPQVPAEYTSTKLNLLTTLSELEALSGDKVQVKIHEIENYGPEAVLAEQTYGITPREVVITKGRERTQESFFLGAAVTSGLGKVVIPFMDKGIPVEYELVRSIATVTQEEMLKVGIVDTGIPFLNPGADRAREWPLITELRKQYDVDDRAVDLAQPLKGNYDVLLVIQPSMLGPEEMDHLVDAVRSGTPAAILEDPHPHFFPQDIAGTAEPKQSPGMGMFGGGQPMPKGDIEQLWRVLGVNVEPMEVVWQDYAPDQTVRAYADPQWIFIDSGNGAQEPFNLESIISSGLNQLLLIYPGSITKAEGSKLNFEQLAVTGSGNAGTVDALAVRRQAQNSQVFSRQLTKNSYIMAAHVYGKLTDDDLELAGVTAPKLDDGGVASASGEEDDKSKDEEYTDDDIDTTEVKEREINAVVVADIDWMIPDFFFIRQSGDGEILPATQNVTFILNIIDALAGDDRFIEIRKKTREHRTLAKVDESTQKYRDESLKQQEDFVNEIQKEIEEAQKRFEENLAAVDKIEGLSPTARDQRKEAVRIREQERLENQMKSIETRRSRKLKQISYATEQEVRGVQDRYKLYAILIPPIPPLLVALYVFFRRRGAEQEGIAKTRLR</sequence>
<reference evidence="12 13" key="1">
    <citation type="submission" date="2019-08" db="EMBL/GenBank/DDBJ databases">
        <title>Deep-cultivation of Planctomycetes and their phenomic and genomic characterization uncovers novel biology.</title>
        <authorList>
            <person name="Wiegand S."/>
            <person name="Jogler M."/>
            <person name="Boedeker C."/>
            <person name="Pinto D."/>
            <person name="Vollmers J."/>
            <person name="Rivas-Marin E."/>
            <person name="Kohn T."/>
            <person name="Peeters S.H."/>
            <person name="Heuer A."/>
            <person name="Rast P."/>
            <person name="Oberbeckmann S."/>
            <person name="Bunk B."/>
            <person name="Jeske O."/>
            <person name="Meyerdierks A."/>
            <person name="Storesund J.E."/>
            <person name="Kallscheuer N."/>
            <person name="Luecker S."/>
            <person name="Lage O.M."/>
            <person name="Pohl T."/>
            <person name="Merkel B.J."/>
            <person name="Hornburger P."/>
            <person name="Mueller R.-W."/>
            <person name="Bruemmer F."/>
            <person name="Labrenz M."/>
            <person name="Spormann A.M."/>
            <person name="Op den Camp H."/>
            <person name="Overmann J."/>
            <person name="Amann R."/>
            <person name="Jetten M.S.M."/>
            <person name="Mascher T."/>
            <person name="Medema M.H."/>
            <person name="Devos D.P."/>
            <person name="Kaster A.-K."/>
            <person name="Ovreas L."/>
            <person name="Rohde M."/>
            <person name="Galperin M.Y."/>
            <person name="Jogler C."/>
        </authorList>
    </citation>
    <scope>NUCLEOTIDE SEQUENCE [LARGE SCALE GENOMIC DNA]</scope>
    <source>
        <strain evidence="12 13">Pr1d</strain>
    </source>
</reference>
<keyword evidence="4 8" id="KW-1133">Transmembrane helix</keyword>
<dbReference type="PANTHER" id="PTHR30294">
    <property type="entry name" value="MEMBRANE COMPONENT OF ABC TRANSPORTER YHHJ-RELATED"/>
    <property type="match status" value="1"/>
</dbReference>
<feature type="domain" description="ABC-2 type transporter transmembrane" evidence="10">
    <location>
        <begin position="53"/>
        <end position="239"/>
    </location>
</feature>
<feature type="transmembrane region" description="Helical" evidence="8">
    <location>
        <begin position="892"/>
        <end position="911"/>
    </location>
</feature>
<dbReference type="AlphaFoldDB" id="A0A5B9QDV9"/>
<dbReference type="InterPro" id="IPR013525">
    <property type="entry name" value="ABC2_TM"/>
</dbReference>
<feature type="transmembrane region" description="Helical" evidence="8">
    <location>
        <begin position="167"/>
        <end position="188"/>
    </location>
</feature>
<feature type="transmembrane region" description="Helical" evidence="8">
    <location>
        <begin position="21"/>
        <end position="38"/>
    </location>
</feature>
<evidence type="ECO:0000259" key="11">
    <source>
        <dbReference type="Pfam" id="PF23357"/>
    </source>
</evidence>
<dbReference type="PANTHER" id="PTHR30294:SF29">
    <property type="entry name" value="MULTIDRUG ABC TRANSPORTER PERMEASE YBHS-RELATED"/>
    <property type="match status" value="1"/>
</dbReference>
<feature type="domain" description="ABC-type uncharacterised transport system" evidence="9">
    <location>
        <begin position="439"/>
        <end position="764"/>
    </location>
</feature>
<dbReference type="GO" id="GO:0005886">
    <property type="term" value="C:plasma membrane"/>
    <property type="evidence" value="ECO:0007669"/>
    <property type="project" value="UniProtKB-SubCell"/>
</dbReference>
<feature type="region of interest" description="Disordered" evidence="7">
    <location>
        <begin position="692"/>
        <end position="717"/>
    </location>
</feature>
<protein>
    <submittedName>
        <fullName evidence="12">ABC-type uncharacterized transport system</fullName>
    </submittedName>
</protein>
<accession>A0A5B9QDV9</accession>